<feature type="compositionally biased region" description="Acidic residues" evidence="1">
    <location>
        <begin position="637"/>
        <end position="649"/>
    </location>
</feature>
<feature type="region of interest" description="Disordered" evidence="1">
    <location>
        <begin position="623"/>
        <end position="720"/>
    </location>
</feature>
<keyword evidence="2" id="KW-1133">Transmembrane helix</keyword>
<feature type="transmembrane region" description="Helical" evidence="2">
    <location>
        <begin position="59"/>
        <end position="80"/>
    </location>
</feature>
<comment type="caution">
    <text evidence="4">The sequence shown here is derived from an EMBL/GenBank/DDBJ whole genome shotgun (WGS) entry which is preliminary data.</text>
</comment>
<feature type="compositionally biased region" description="Polar residues" evidence="1">
    <location>
        <begin position="692"/>
        <end position="704"/>
    </location>
</feature>
<evidence type="ECO:0000256" key="2">
    <source>
        <dbReference type="SAM" id="Phobius"/>
    </source>
</evidence>
<evidence type="ECO:0000256" key="1">
    <source>
        <dbReference type="SAM" id="MobiDB-lite"/>
    </source>
</evidence>
<sequence>MWPAKMFPNRKPRLKRSEFPIRKLPERDINCAKFPNRKLLIKGVEMEILRIILDNANPWVALSIAAVLGVFTVTLTGGAVRQTDEKTPIEILLVSLRRLALILLILVIPCFFLAVYGLAKWHLGSDANRYMESLYDQLTEASTNLWWSLIVVAVIPPFLKLSFERFITPQLSAFWRRFSLRQSADNLSDIRVENQRLKPQNFDPRTYYKNDQMFLGMSQNGDPIYMADEDFLKTHAKILGPTQTGKGVYKGVVLDQAIRKGWGVWFFDLKPDKFIYDIMRESCEISGRPAPGILDLNGVGPGNYSPFIGGTIRDRRERLVKAFKMAATGTNADHFKLKERAIIDYLMPYWDGSLAQLKRLLEGKHSAISESKHQWIREEGGDIFEKVAEFMNLPPLLANRENSLDIKQTMDEGKVMYVRSHTKDTLVRAATIALVDEMVQITLQKPLPHPTLVYIDECRFIVTDSLADALATVLGNGMCMGLAYQSILDLMNIPDKSLNGPSIRAGIETNTRLTISHGSDDIETAQWVSGKTGTVQKTVTRMERLQRNKSGAEQWSDERTVGTQEEALITSNQVLSFPERVAMLKRPGKLAELLFTCWVPVKELNGIPARQSEIQQQFSDLKNGARNSREDQPLEPQENDDDPVPDFENDTPAQPEHSIETSTTDSRVAKATYKPLTDDEAQSIEDAAASILQGQPTQKNTKTPAKSGVDLSDLDDIEGI</sequence>
<dbReference type="eggNOG" id="COG3505">
    <property type="taxonomic scope" value="Bacteria"/>
</dbReference>
<dbReference type="HOGENOM" id="CLU_406993_0_0_6"/>
<keyword evidence="5" id="KW-1185">Reference proteome</keyword>
<dbReference type="OrthoDB" id="6512860at2"/>
<dbReference type="STRING" id="626887.J057_00639"/>
<keyword evidence="2" id="KW-0472">Membrane</keyword>
<dbReference type="EMBL" id="APLQ01000005">
    <property type="protein sequence ID" value="ENO17127.2"/>
    <property type="molecule type" value="Genomic_DNA"/>
</dbReference>
<gene>
    <name evidence="4" type="ORF">J057_00639</name>
</gene>
<proteinExistence type="predicted"/>
<dbReference type="InterPro" id="IPR032689">
    <property type="entry name" value="TraG-D_C"/>
</dbReference>
<evidence type="ECO:0000259" key="3">
    <source>
        <dbReference type="Pfam" id="PF12696"/>
    </source>
</evidence>
<feature type="transmembrane region" description="Helical" evidence="2">
    <location>
        <begin position="145"/>
        <end position="163"/>
    </location>
</feature>
<protein>
    <recommendedName>
        <fullName evidence="3">TraD/TraG TraM recognition site domain-containing protein</fullName>
    </recommendedName>
</protein>
<dbReference type="SUPFAM" id="SSF52540">
    <property type="entry name" value="P-loop containing nucleoside triphosphate hydrolases"/>
    <property type="match status" value="1"/>
</dbReference>
<reference evidence="4 5" key="1">
    <citation type="journal article" date="2013" name="Genome Announc.">
        <title>Genome Sequence of the Polycyclic Aromatic Hydrocarbon-Degrading Bacterium Strain Marinobacter nanhaiticus D15-8WT.</title>
        <authorList>
            <person name="Cui Z."/>
            <person name="Gao W."/>
            <person name="Li Q."/>
            <person name="Xu G."/>
            <person name="Zheng L."/>
        </authorList>
    </citation>
    <scope>NUCLEOTIDE SEQUENCE [LARGE SCALE GENOMIC DNA]</scope>
    <source>
        <strain evidence="4 5">D15-8W</strain>
    </source>
</reference>
<dbReference type="Proteomes" id="UP000013165">
    <property type="component" value="Unassembled WGS sequence"/>
</dbReference>
<evidence type="ECO:0000313" key="5">
    <source>
        <dbReference type="Proteomes" id="UP000013165"/>
    </source>
</evidence>
<feature type="domain" description="TraD/TraG TraM recognition site" evidence="3">
    <location>
        <begin position="450"/>
        <end position="578"/>
    </location>
</feature>
<dbReference type="InterPro" id="IPR027417">
    <property type="entry name" value="P-loop_NTPase"/>
</dbReference>
<accession>N6X121</accession>
<feature type="transmembrane region" description="Helical" evidence="2">
    <location>
        <begin position="100"/>
        <end position="119"/>
    </location>
</feature>
<organism evidence="4 5">
    <name type="scientific">Marinobacter nanhaiticus D15-8W</name>
    <dbReference type="NCBI Taxonomy" id="626887"/>
    <lineage>
        <taxon>Bacteria</taxon>
        <taxon>Pseudomonadati</taxon>
        <taxon>Pseudomonadota</taxon>
        <taxon>Gammaproteobacteria</taxon>
        <taxon>Pseudomonadales</taxon>
        <taxon>Marinobacteraceae</taxon>
        <taxon>Marinobacter</taxon>
    </lineage>
</organism>
<keyword evidence="2" id="KW-0812">Transmembrane</keyword>
<name>N6X121_9GAMM</name>
<evidence type="ECO:0000313" key="4">
    <source>
        <dbReference type="EMBL" id="ENO17127.2"/>
    </source>
</evidence>
<dbReference type="Gene3D" id="3.40.50.300">
    <property type="entry name" value="P-loop containing nucleotide triphosphate hydrolases"/>
    <property type="match status" value="1"/>
</dbReference>
<dbReference type="Pfam" id="PF12696">
    <property type="entry name" value="TraG-D_C"/>
    <property type="match status" value="1"/>
</dbReference>
<dbReference type="PATRIC" id="fig|626887.3.peg.119"/>
<dbReference type="AlphaFoldDB" id="N6X121"/>